<dbReference type="Gene3D" id="3.30.980.10">
    <property type="entry name" value="Threonyl-trna Synthetase, Chain A, domain 2"/>
    <property type="match status" value="1"/>
</dbReference>
<protein>
    <recommendedName>
        <fullName evidence="1">Alanyl-transfer RNA synthetases family profile domain-containing protein</fullName>
    </recommendedName>
</protein>
<comment type="caution">
    <text evidence="2">The sequence shown here is derived from an EMBL/GenBank/DDBJ whole genome shotgun (WGS) entry which is preliminary data.</text>
</comment>
<dbReference type="PANTHER" id="PTHR11777:SF9">
    <property type="entry name" value="ALANINE--TRNA LIGASE, CYTOPLASMIC"/>
    <property type="match status" value="1"/>
</dbReference>
<dbReference type="PANTHER" id="PTHR11777">
    <property type="entry name" value="ALANYL-TRNA SYNTHETASE"/>
    <property type="match status" value="1"/>
</dbReference>
<name>A0ABQ9FTC1_TEGGR</name>
<dbReference type="PROSITE" id="PS50860">
    <property type="entry name" value="AA_TRNA_LIGASE_II_ALA"/>
    <property type="match status" value="1"/>
</dbReference>
<feature type="domain" description="Alanyl-transfer RNA synthetases family profile" evidence="1">
    <location>
        <begin position="13"/>
        <end position="231"/>
    </location>
</feature>
<dbReference type="EMBL" id="JARBDR010000141">
    <property type="protein sequence ID" value="KAJ8319967.1"/>
    <property type="molecule type" value="Genomic_DNA"/>
</dbReference>
<dbReference type="InterPro" id="IPR018163">
    <property type="entry name" value="Thr/Ala-tRNA-synth_IIc_edit"/>
</dbReference>
<evidence type="ECO:0000313" key="2">
    <source>
        <dbReference type="EMBL" id="KAJ8319967.1"/>
    </source>
</evidence>
<accession>A0ABQ9FTC1</accession>
<gene>
    <name evidence="2" type="ORF">KUTeg_001554</name>
</gene>
<dbReference type="SUPFAM" id="SSF55186">
    <property type="entry name" value="ThrRS/AlaRS common domain"/>
    <property type="match status" value="1"/>
</dbReference>
<dbReference type="Proteomes" id="UP001217089">
    <property type="component" value="Unassembled WGS sequence"/>
</dbReference>
<dbReference type="InterPro" id="IPR050058">
    <property type="entry name" value="Ala-tRNA_ligase"/>
</dbReference>
<evidence type="ECO:0000313" key="3">
    <source>
        <dbReference type="Proteomes" id="UP001217089"/>
    </source>
</evidence>
<proteinExistence type="predicted"/>
<evidence type="ECO:0000259" key="1">
    <source>
        <dbReference type="PROSITE" id="PS50860"/>
    </source>
</evidence>
<keyword evidence="3" id="KW-1185">Reference proteome</keyword>
<reference evidence="2 3" key="1">
    <citation type="submission" date="2022-12" db="EMBL/GenBank/DDBJ databases">
        <title>Chromosome-level genome of Tegillarca granosa.</title>
        <authorList>
            <person name="Kim J."/>
        </authorList>
    </citation>
    <scope>NUCLEOTIDE SEQUENCE [LARGE SCALE GENOMIC DNA]</scope>
    <source>
        <strain evidence="2">Teg-2019</strain>
        <tissue evidence="2">Adductor muscle</tissue>
    </source>
</reference>
<dbReference type="InterPro" id="IPR018165">
    <property type="entry name" value="Ala-tRNA-synth_IIc_core"/>
</dbReference>
<organism evidence="2 3">
    <name type="scientific">Tegillarca granosa</name>
    <name type="common">Malaysian cockle</name>
    <name type="synonym">Anadara granosa</name>
    <dbReference type="NCBI Taxonomy" id="220873"/>
    <lineage>
        <taxon>Eukaryota</taxon>
        <taxon>Metazoa</taxon>
        <taxon>Spiralia</taxon>
        <taxon>Lophotrochozoa</taxon>
        <taxon>Mollusca</taxon>
        <taxon>Bivalvia</taxon>
        <taxon>Autobranchia</taxon>
        <taxon>Pteriomorphia</taxon>
        <taxon>Arcoida</taxon>
        <taxon>Arcoidea</taxon>
        <taxon>Arcidae</taxon>
        <taxon>Tegillarca</taxon>
    </lineage>
</organism>
<sequence>MTVAFHTLMIIINTSILHKMEFMNWYFNVTNVQKKENYVIHFGTVEDGKIQVGNKLTQLDFNENHRIGCMRNHTATHLLNSSLRNLFGHVQQLGSTVDSERSKFKFSCHVPLTTAHLDVVQNDILNLIQTKLPVTNISTSASEVMKNQDIIKIPNEYMSSYLEWRLAVSIHVKNTESKHLYLHHPYTDTCSHVMNTSDLESFCIIKLNRLGTNNNRIVCVTGDLAKEAYMVGKQLTEMYDKFEQELPYLDLSIGLLRNEFIPHQIREDISNKVNKATLRKLKNQKMHEEAKAIEQVQKILVEKTVNHPVIFLSENDYWTMAVVHCPQVCHKEYLSFSSL</sequence>